<dbReference type="OrthoDB" id="350643at2"/>
<organism evidence="2 3">
    <name type="scientific">Borreliella japonica</name>
    <name type="common">Borrelia japonica</name>
    <dbReference type="NCBI Taxonomy" id="34095"/>
    <lineage>
        <taxon>Bacteria</taxon>
        <taxon>Pseudomonadati</taxon>
        <taxon>Spirochaetota</taxon>
        <taxon>Spirochaetia</taxon>
        <taxon>Spirochaetales</taxon>
        <taxon>Borreliaceae</taxon>
        <taxon>Borreliella</taxon>
    </lineage>
</organism>
<accession>A0A1G4PV38</accession>
<feature type="chain" id="PRO_5011471495" evidence="1">
    <location>
        <begin position="23"/>
        <end position="174"/>
    </location>
</feature>
<keyword evidence="1" id="KW-0732">Signal</keyword>
<proteinExistence type="predicted"/>
<sequence>MRLTKFYKLILLLLFATRLFSAKDEKLNNNKLELFSNVEKKIKKNSKPYDSSSNFKKTKKESILKKDTKDEKNINSSIYIQKSKKINYPNGNLSNNINQKTTDDRNFTTNHYVKVYPSYKNDNFETIKNTIKFPVKTEKTHALIGPILKDNLGIIIKMLKTKGFNLIEYIKDNN</sequence>
<evidence type="ECO:0000256" key="1">
    <source>
        <dbReference type="SAM" id="SignalP"/>
    </source>
</evidence>
<name>A0A1G4PV38_BORJA</name>
<dbReference type="EMBL" id="FMTE01000004">
    <property type="protein sequence ID" value="SCW35879.1"/>
    <property type="molecule type" value="Genomic_DNA"/>
</dbReference>
<evidence type="ECO:0000313" key="3">
    <source>
        <dbReference type="Proteomes" id="UP000199262"/>
    </source>
</evidence>
<evidence type="ECO:0000313" key="2">
    <source>
        <dbReference type="EMBL" id="SCW35879.1"/>
    </source>
</evidence>
<gene>
    <name evidence="2" type="ORF">SAMN02983004_00750</name>
</gene>
<keyword evidence="3" id="KW-1185">Reference proteome</keyword>
<feature type="signal peptide" evidence="1">
    <location>
        <begin position="1"/>
        <end position="22"/>
    </location>
</feature>
<protein>
    <submittedName>
        <fullName evidence="2">Uncharacterized protein</fullName>
    </submittedName>
</protein>
<dbReference type="Proteomes" id="UP000199262">
    <property type="component" value="Unassembled WGS sequence"/>
</dbReference>
<dbReference type="RefSeq" id="WP_091973054.1">
    <property type="nucleotide sequence ID" value="NZ_CP124062.1"/>
</dbReference>
<dbReference type="AlphaFoldDB" id="A0A1G4PV38"/>
<reference evidence="3" key="1">
    <citation type="submission" date="2016-10" db="EMBL/GenBank/DDBJ databases">
        <authorList>
            <person name="Varghese N."/>
            <person name="Submissions S."/>
        </authorList>
    </citation>
    <scope>NUCLEOTIDE SEQUENCE [LARGE SCALE GENOMIC DNA]</scope>
    <source>
        <strain evidence="3">ATCC 51557</strain>
    </source>
</reference>